<organism evidence="2 3">
    <name type="scientific">Artemia franciscana</name>
    <name type="common">Brine shrimp</name>
    <name type="synonym">Artemia sanfranciscana</name>
    <dbReference type="NCBI Taxonomy" id="6661"/>
    <lineage>
        <taxon>Eukaryota</taxon>
        <taxon>Metazoa</taxon>
        <taxon>Ecdysozoa</taxon>
        <taxon>Arthropoda</taxon>
        <taxon>Crustacea</taxon>
        <taxon>Branchiopoda</taxon>
        <taxon>Anostraca</taxon>
        <taxon>Artemiidae</taxon>
        <taxon>Artemia</taxon>
    </lineage>
</organism>
<dbReference type="AlphaFoldDB" id="A0AA88H0E1"/>
<evidence type="ECO:0000313" key="3">
    <source>
        <dbReference type="Proteomes" id="UP001187531"/>
    </source>
</evidence>
<dbReference type="GO" id="GO:0006888">
    <property type="term" value="P:endoplasmic reticulum to Golgi vesicle-mediated transport"/>
    <property type="evidence" value="ECO:0007669"/>
    <property type="project" value="TreeGrafter"/>
</dbReference>
<feature type="domain" description="Methyltransferase FkbM" evidence="1">
    <location>
        <begin position="96"/>
        <end position="174"/>
    </location>
</feature>
<dbReference type="GO" id="GO:0031902">
    <property type="term" value="C:late endosome membrane"/>
    <property type="evidence" value="ECO:0007669"/>
    <property type="project" value="TreeGrafter"/>
</dbReference>
<evidence type="ECO:0000313" key="2">
    <source>
        <dbReference type="EMBL" id="KAK2701215.1"/>
    </source>
</evidence>
<name>A0AA88H0E1_ARTSF</name>
<gene>
    <name evidence="2" type="ORF">QYM36_020122</name>
</gene>
<reference evidence="2" key="1">
    <citation type="submission" date="2023-07" db="EMBL/GenBank/DDBJ databases">
        <title>Chromosome-level genome assembly of Artemia franciscana.</title>
        <authorList>
            <person name="Jo E."/>
        </authorList>
    </citation>
    <scope>NUCLEOTIDE SEQUENCE</scope>
    <source>
        <tissue evidence="2">Whole body</tissue>
    </source>
</reference>
<proteinExistence type="predicted"/>
<dbReference type="Pfam" id="PF05050">
    <property type="entry name" value="Methyltransf_21"/>
    <property type="match status" value="1"/>
</dbReference>
<dbReference type="EMBL" id="JAVRJZ010006481">
    <property type="protein sequence ID" value="KAK2701215.1"/>
    <property type="molecule type" value="Genomic_DNA"/>
</dbReference>
<evidence type="ECO:0000259" key="1">
    <source>
        <dbReference type="Pfam" id="PF05050"/>
    </source>
</evidence>
<dbReference type="InterPro" id="IPR006342">
    <property type="entry name" value="FkbM_mtfrase"/>
</dbReference>
<keyword evidence="3" id="KW-1185">Reference proteome</keyword>
<dbReference type="PANTHER" id="PTHR34009:SF2">
    <property type="entry name" value="PROTEIN STAR"/>
    <property type="match status" value="1"/>
</dbReference>
<protein>
    <recommendedName>
        <fullName evidence="1">Methyltransferase FkbM domain-containing protein</fullName>
    </recommendedName>
</protein>
<dbReference type="PANTHER" id="PTHR34009">
    <property type="entry name" value="PROTEIN STAR"/>
    <property type="match status" value="1"/>
</dbReference>
<accession>A0AA88H0E1</accession>
<dbReference type="InterPro" id="IPR053202">
    <property type="entry name" value="EGF_Rcpt_Signaling_Reg"/>
</dbReference>
<comment type="caution">
    <text evidence="2">The sequence shown here is derived from an EMBL/GenBank/DDBJ whole genome shotgun (WGS) entry which is preliminary data.</text>
</comment>
<dbReference type="GO" id="GO:0016197">
    <property type="term" value="P:endosomal transport"/>
    <property type="evidence" value="ECO:0007669"/>
    <property type="project" value="TreeGrafter"/>
</dbReference>
<dbReference type="GO" id="GO:0005886">
    <property type="term" value="C:plasma membrane"/>
    <property type="evidence" value="ECO:0007669"/>
    <property type="project" value="TreeGrafter"/>
</dbReference>
<sequence>MRVGFSGIVCDTKIYTGKGAVEISKPSQGTDAVLRLVENLRRFMNLKLFFDNFYTGIDLIHKVRVEYGIESFVNDAPGYVPKHNLRGMALKLRNLVTGEPVQAQCLPLYSILLAVNISVIDLMVLDSKSVEFEVLKTIPFQKIDIAVLLIEIYRKPKYQKEITHAYLKSQGYIYYDSFHNALYPGDDIFLNEKYLKKGVSLTNLSLSNYFKILTGKEKKEAPESEFESFENYFLPILV</sequence>
<dbReference type="GO" id="GO:0005789">
    <property type="term" value="C:endoplasmic reticulum membrane"/>
    <property type="evidence" value="ECO:0007669"/>
    <property type="project" value="TreeGrafter"/>
</dbReference>
<dbReference type="GO" id="GO:0005794">
    <property type="term" value="C:Golgi apparatus"/>
    <property type="evidence" value="ECO:0007669"/>
    <property type="project" value="TreeGrafter"/>
</dbReference>
<dbReference type="Proteomes" id="UP001187531">
    <property type="component" value="Unassembled WGS sequence"/>
</dbReference>